<keyword evidence="3" id="KW-0808">Transferase</keyword>
<dbReference type="InterPro" id="IPR038371">
    <property type="entry name" value="Cu_polyphenol_OxRdtase_sf"/>
</dbReference>
<keyword evidence="5" id="KW-0378">Hydrolase</keyword>
<evidence type="ECO:0000256" key="5">
    <source>
        <dbReference type="ARBA" id="ARBA00022801"/>
    </source>
</evidence>
<name>A0A1V2ZWK7_9GAMM</name>
<protein>
    <recommendedName>
        <fullName evidence="10">Purine nucleoside phosphorylase</fullName>
    </recommendedName>
</protein>
<evidence type="ECO:0000313" key="12">
    <source>
        <dbReference type="Proteomes" id="UP000189177"/>
    </source>
</evidence>
<dbReference type="Pfam" id="PF02578">
    <property type="entry name" value="Cu-oxidase_4"/>
    <property type="match status" value="1"/>
</dbReference>
<keyword evidence="4" id="KW-0479">Metal-binding</keyword>
<dbReference type="OrthoDB" id="4279at2"/>
<organism evidence="11 12">
    <name type="scientific">Thioalkalivibrio halophilus</name>
    <dbReference type="NCBI Taxonomy" id="252474"/>
    <lineage>
        <taxon>Bacteria</taxon>
        <taxon>Pseudomonadati</taxon>
        <taxon>Pseudomonadota</taxon>
        <taxon>Gammaproteobacteria</taxon>
        <taxon>Chromatiales</taxon>
        <taxon>Ectothiorhodospiraceae</taxon>
        <taxon>Thioalkalivibrio</taxon>
    </lineage>
</organism>
<evidence type="ECO:0000256" key="2">
    <source>
        <dbReference type="ARBA" id="ARBA00007353"/>
    </source>
</evidence>
<keyword evidence="12" id="KW-1185">Reference proteome</keyword>
<dbReference type="GO" id="GO:0005507">
    <property type="term" value="F:copper ion binding"/>
    <property type="evidence" value="ECO:0007669"/>
    <property type="project" value="TreeGrafter"/>
</dbReference>
<dbReference type="Gene3D" id="3.60.140.10">
    <property type="entry name" value="CNF1/YfiH-like putative cysteine hydrolases"/>
    <property type="match status" value="1"/>
</dbReference>
<evidence type="ECO:0000256" key="7">
    <source>
        <dbReference type="ARBA" id="ARBA00047989"/>
    </source>
</evidence>
<evidence type="ECO:0000256" key="4">
    <source>
        <dbReference type="ARBA" id="ARBA00022723"/>
    </source>
</evidence>
<comment type="catalytic activity">
    <reaction evidence="9">
        <text>S-methyl-5'-thioadenosine + phosphate = 5-(methylsulfanyl)-alpha-D-ribose 1-phosphate + adenine</text>
        <dbReference type="Rhea" id="RHEA:11852"/>
        <dbReference type="ChEBI" id="CHEBI:16708"/>
        <dbReference type="ChEBI" id="CHEBI:17509"/>
        <dbReference type="ChEBI" id="CHEBI:43474"/>
        <dbReference type="ChEBI" id="CHEBI:58533"/>
        <dbReference type="EC" id="2.4.2.28"/>
    </reaction>
    <physiologicalReaction direction="left-to-right" evidence="9">
        <dbReference type="Rhea" id="RHEA:11853"/>
    </physiologicalReaction>
</comment>
<evidence type="ECO:0000256" key="3">
    <source>
        <dbReference type="ARBA" id="ARBA00022679"/>
    </source>
</evidence>
<dbReference type="CDD" id="cd16833">
    <property type="entry name" value="YfiH"/>
    <property type="match status" value="1"/>
</dbReference>
<evidence type="ECO:0000256" key="6">
    <source>
        <dbReference type="ARBA" id="ARBA00022833"/>
    </source>
</evidence>
<comment type="catalytic activity">
    <reaction evidence="7">
        <text>adenosine + H2O + H(+) = inosine + NH4(+)</text>
        <dbReference type="Rhea" id="RHEA:24408"/>
        <dbReference type="ChEBI" id="CHEBI:15377"/>
        <dbReference type="ChEBI" id="CHEBI:15378"/>
        <dbReference type="ChEBI" id="CHEBI:16335"/>
        <dbReference type="ChEBI" id="CHEBI:17596"/>
        <dbReference type="ChEBI" id="CHEBI:28938"/>
        <dbReference type="EC" id="3.5.4.4"/>
    </reaction>
    <physiologicalReaction direction="left-to-right" evidence="7">
        <dbReference type="Rhea" id="RHEA:24409"/>
    </physiologicalReaction>
</comment>
<dbReference type="EMBL" id="MUZR01000050">
    <property type="protein sequence ID" value="OOC09446.1"/>
    <property type="molecule type" value="Genomic_DNA"/>
</dbReference>
<comment type="catalytic activity">
    <reaction evidence="8">
        <text>adenosine + phosphate = alpha-D-ribose 1-phosphate + adenine</text>
        <dbReference type="Rhea" id="RHEA:27642"/>
        <dbReference type="ChEBI" id="CHEBI:16335"/>
        <dbReference type="ChEBI" id="CHEBI:16708"/>
        <dbReference type="ChEBI" id="CHEBI:43474"/>
        <dbReference type="ChEBI" id="CHEBI:57720"/>
        <dbReference type="EC" id="2.4.2.1"/>
    </reaction>
    <physiologicalReaction direction="left-to-right" evidence="8">
        <dbReference type="Rhea" id="RHEA:27643"/>
    </physiologicalReaction>
</comment>
<keyword evidence="6" id="KW-0862">Zinc</keyword>
<gene>
    <name evidence="11" type="ORF">B1A74_11210</name>
</gene>
<reference evidence="11 12" key="1">
    <citation type="submission" date="2017-02" db="EMBL/GenBank/DDBJ databases">
        <title>Genomic diversity within the haloalkaliphilic genus Thioalkalivibrio.</title>
        <authorList>
            <person name="Ahn A.-C."/>
            <person name="Meier-Kolthoff J."/>
            <person name="Overmars L."/>
            <person name="Richter M."/>
            <person name="Woyke T."/>
            <person name="Sorokin D.Y."/>
            <person name="Muyzer G."/>
        </authorList>
    </citation>
    <scope>NUCLEOTIDE SEQUENCE [LARGE SCALE GENOMIC DNA]</scope>
    <source>
        <strain evidence="11 12">HL17</strain>
    </source>
</reference>
<evidence type="ECO:0000256" key="8">
    <source>
        <dbReference type="ARBA" id="ARBA00048968"/>
    </source>
</evidence>
<proteinExistence type="inferred from homology"/>
<dbReference type="GO" id="GO:0017061">
    <property type="term" value="F:S-methyl-5-thioadenosine phosphorylase activity"/>
    <property type="evidence" value="ECO:0007669"/>
    <property type="project" value="UniProtKB-EC"/>
</dbReference>
<evidence type="ECO:0000256" key="10">
    <source>
        <dbReference type="RuleBase" id="RU361274"/>
    </source>
</evidence>
<dbReference type="Proteomes" id="UP000189177">
    <property type="component" value="Unassembled WGS sequence"/>
</dbReference>
<dbReference type="InterPro" id="IPR003730">
    <property type="entry name" value="Cu_polyphenol_OxRdtase"/>
</dbReference>
<evidence type="ECO:0000256" key="1">
    <source>
        <dbReference type="ARBA" id="ARBA00000553"/>
    </source>
</evidence>
<comment type="similarity">
    <text evidence="2 10">Belongs to the purine nucleoside phosphorylase YfiH/LACC1 family.</text>
</comment>
<dbReference type="PANTHER" id="PTHR30616:SF2">
    <property type="entry name" value="PURINE NUCLEOSIDE PHOSPHORYLASE LACC1"/>
    <property type="match status" value="1"/>
</dbReference>
<evidence type="ECO:0000256" key="9">
    <source>
        <dbReference type="ARBA" id="ARBA00049893"/>
    </source>
</evidence>
<dbReference type="PANTHER" id="PTHR30616">
    <property type="entry name" value="UNCHARACTERIZED PROTEIN YFIH"/>
    <property type="match status" value="1"/>
</dbReference>
<comment type="caution">
    <text evidence="11">The sequence shown here is derived from an EMBL/GenBank/DDBJ whole genome shotgun (WGS) entry which is preliminary data.</text>
</comment>
<dbReference type="STRING" id="252474.B1A74_11210"/>
<dbReference type="InterPro" id="IPR011324">
    <property type="entry name" value="Cytotoxic_necrot_fac-like_cat"/>
</dbReference>
<sequence length="265" mass="27663">MNATGTLPDTALITPDWPAAPAVGALQTTRVGGISEGVWASLNLALHTGDDPQRVAGNRRRLAQAVAARGVPGAELHWPAQVHGTRVVRAEELAAADAPVEADAVMTTRPGRVCAVQTADCLPVLFAGTGGEAVAAAHAGWRGLVDGVLEATLAALREARPQADWHAWLGPAIGPDAFEVGAEVRERFLAVQPEMAAAFRPAARDGHWLADLEALARDRLAQAGVVVHGGGQCTFSAPDRFFSYRRDGTTGRLASLVWICPEAGA</sequence>
<dbReference type="SUPFAM" id="SSF64438">
    <property type="entry name" value="CNF1/YfiH-like putative cysteine hydrolases"/>
    <property type="match status" value="1"/>
</dbReference>
<dbReference type="GO" id="GO:0016787">
    <property type="term" value="F:hydrolase activity"/>
    <property type="evidence" value="ECO:0007669"/>
    <property type="project" value="UniProtKB-KW"/>
</dbReference>
<dbReference type="NCBIfam" id="TIGR00726">
    <property type="entry name" value="peptidoglycan editing factor PgeF"/>
    <property type="match status" value="1"/>
</dbReference>
<accession>A0A1V2ZWK7</accession>
<evidence type="ECO:0000313" key="11">
    <source>
        <dbReference type="EMBL" id="OOC09446.1"/>
    </source>
</evidence>
<dbReference type="RefSeq" id="WP_077244699.1">
    <property type="nucleotide sequence ID" value="NZ_MUZR01000050.1"/>
</dbReference>
<comment type="catalytic activity">
    <reaction evidence="1">
        <text>inosine + phosphate = alpha-D-ribose 1-phosphate + hypoxanthine</text>
        <dbReference type="Rhea" id="RHEA:27646"/>
        <dbReference type="ChEBI" id="CHEBI:17368"/>
        <dbReference type="ChEBI" id="CHEBI:17596"/>
        <dbReference type="ChEBI" id="CHEBI:43474"/>
        <dbReference type="ChEBI" id="CHEBI:57720"/>
        <dbReference type="EC" id="2.4.2.1"/>
    </reaction>
    <physiologicalReaction direction="left-to-right" evidence="1">
        <dbReference type="Rhea" id="RHEA:27647"/>
    </physiologicalReaction>
</comment>
<dbReference type="AlphaFoldDB" id="A0A1V2ZWK7"/>